<gene>
    <name evidence="3" type="ORF">BCM02_101534</name>
</gene>
<comment type="caution">
    <text evidence="3">The sequence shown here is derived from an EMBL/GenBank/DDBJ whole genome shotgun (WGS) entry which is preliminary data.</text>
</comment>
<name>A0A5S5CHZ1_9BACL</name>
<dbReference type="InterPro" id="IPR011650">
    <property type="entry name" value="Peptidase_M20_dimer"/>
</dbReference>
<dbReference type="PIRSF" id="PIRSF005962">
    <property type="entry name" value="Pept_M20D_amidohydro"/>
    <property type="match status" value="1"/>
</dbReference>
<dbReference type="PANTHER" id="PTHR11014:SF122">
    <property type="entry name" value="AMIDOHYDROLASE AMHX"/>
    <property type="match status" value="1"/>
</dbReference>
<dbReference type="GO" id="GO:0016787">
    <property type="term" value="F:hydrolase activity"/>
    <property type="evidence" value="ECO:0007669"/>
    <property type="project" value="UniProtKB-KW"/>
</dbReference>
<dbReference type="OrthoDB" id="9776731at2"/>
<evidence type="ECO:0000313" key="4">
    <source>
        <dbReference type="Proteomes" id="UP000323257"/>
    </source>
</evidence>
<dbReference type="Pfam" id="PF07687">
    <property type="entry name" value="M20_dimer"/>
    <property type="match status" value="1"/>
</dbReference>
<dbReference type="EMBL" id="VNHS01000001">
    <property type="protein sequence ID" value="TYP79416.1"/>
    <property type="molecule type" value="Genomic_DNA"/>
</dbReference>
<keyword evidence="1" id="KW-0464">Manganese</keyword>
<reference evidence="3 4" key="1">
    <citation type="submission" date="2019-07" db="EMBL/GenBank/DDBJ databases">
        <title>Genomic Encyclopedia of Type Strains, Phase III (KMG-III): the genomes of soil and plant-associated and newly described type strains.</title>
        <authorList>
            <person name="Whitman W."/>
        </authorList>
    </citation>
    <scope>NUCLEOTIDE SEQUENCE [LARGE SCALE GENOMIC DNA]</scope>
    <source>
        <strain evidence="3 4">BL24</strain>
    </source>
</reference>
<dbReference type="InterPro" id="IPR002933">
    <property type="entry name" value="Peptidase_M20"/>
</dbReference>
<feature type="domain" description="Peptidase M20 dimerisation" evidence="2">
    <location>
        <begin position="191"/>
        <end position="278"/>
    </location>
</feature>
<dbReference type="GO" id="GO:0046872">
    <property type="term" value="F:metal ion binding"/>
    <property type="evidence" value="ECO:0007669"/>
    <property type="project" value="UniProtKB-KW"/>
</dbReference>
<proteinExistence type="predicted"/>
<feature type="binding site" evidence="1">
    <location>
        <position position="104"/>
    </location>
    <ligand>
        <name>Mn(2+)</name>
        <dbReference type="ChEBI" id="CHEBI:29035"/>
        <label>2</label>
    </ligand>
</feature>
<dbReference type="InterPro" id="IPR017439">
    <property type="entry name" value="Amidohydrolase"/>
</dbReference>
<dbReference type="Gene3D" id="3.30.70.360">
    <property type="match status" value="1"/>
</dbReference>
<comment type="cofactor">
    <cofactor evidence="1">
        <name>Mn(2+)</name>
        <dbReference type="ChEBI" id="CHEBI:29035"/>
    </cofactor>
    <text evidence="1">The Mn(2+) ion enhances activity.</text>
</comment>
<dbReference type="Proteomes" id="UP000323257">
    <property type="component" value="Unassembled WGS sequence"/>
</dbReference>
<organism evidence="3 4">
    <name type="scientific">Paenibacillus methanolicus</name>
    <dbReference type="NCBI Taxonomy" id="582686"/>
    <lineage>
        <taxon>Bacteria</taxon>
        <taxon>Bacillati</taxon>
        <taxon>Bacillota</taxon>
        <taxon>Bacilli</taxon>
        <taxon>Bacillales</taxon>
        <taxon>Paenibacillaceae</taxon>
        <taxon>Paenibacillus</taxon>
    </lineage>
</organism>
<dbReference type="Gene3D" id="3.40.630.10">
    <property type="entry name" value="Zn peptidases"/>
    <property type="match status" value="1"/>
</dbReference>
<keyword evidence="3" id="KW-0378">Hydrolase</keyword>
<feature type="binding site" evidence="1">
    <location>
        <position position="140"/>
    </location>
    <ligand>
        <name>Mn(2+)</name>
        <dbReference type="ChEBI" id="CHEBI:29035"/>
        <label>2</label>
    </ligand>
</feature>
<feature type="binding site" evidence="1">
    <location>
        <position position="106"/>
    </location>
    <ligand>
        <name>Mn(2+)</name>
        <dbReference type="ChEBI" id="CHEBI:29035"/>
        <label>2</label>
    </ligand>
</feature>
<evidence type="ECO:0000256" key="1">
    <source>
        <dbReference type="PIRSR" id="PIRSR005962-1"/>
    </source>
</evidence>
<feature type="binding site" evidence="1">
    <location>
        <position position="360"/>
    </location>
    <ligand>
        <name>Mn(2+)</name>
        <dbReference type="ChEBI" id="CHEBI:29035"/>
        <label>2</label>
    </ligand>
</feature>
<feature type="binding site" evidence="1">
    <location>
        <position position="164"/>
    </location>
    <ligand>
        <name>Mn(2+)</name>
        <dbReference type="ChEBI" id="CHEBI:29035"/>
        <label>2</label>
    </ligand>
</feature>
<evidence type="ECO:0000259" key="2">
    <source>
        <dbReference type="Pfam" id="PF07687"/>
    </source>
</evidence>
<dbReference type="InterPro" id="IPR036264">
    <property type="entry name" value="Bact_exopeptidase_dim_dom"/>
</dbReference>
<dbReference type="NCBIfam" id="TIGR01891">
    <property type="entry name" value="amidohydrolases"/>
    <property type="match status" value="1"/>
</dbReference>
<protein>
    <submittedName>
        <fullName evidence="3">Amidohydrolase</fullName>
    </submittedName>
</protein>
<evidence type="ECO:0000313" key="3">
    <source>
        <dbReference type="EMBL" id="TYP79416.1"/>
    </source>
</evidence>
<dbReference type="SUPFAM" id="SSF53187">
    <property type="entry name" value="Zn-dependent exopeptidases"/>
    <property type="match status" value="1"/>
</dbReference>
<keyword evidence="1" id="KW-0479">Metal-binding</keyword>
<sequence length="402" mass="43799">MNTAITAWLRAHQEQLKSTYAELHALAEVSWQENRTTRYLSRVLDEIGIEYECFEAHTGLVAHWKKDTRFALEDMRENSVIALRTDIDALWQQVDGVSRANHSCGHDAHMTMVLYAIKALQAIGFEPAGELRVLFQPAEEVGEGALKLLEAGCLDDADYLLGIHVRPTKELAYGQVSSAIYHGACAVLEGKVSGIQAHAARPYDGLNVIEVIADIIKAAQAVSEDYSDVPASCKVTKLHVPNESSNIIPALGAFTIDIRAQTNEAMDALLPELEAAIHRVCQGHGSPVELQLKSRMVAARPDPDLEALVGEVIVALLGNNGWAPPPVTPGGEDFHFYPLRRPELHATMIGLGCGLSPGLHHPQMQFHLEALEIGAAVLAMSVVRISQVLQHRADIHGLSERG</sequence>
<accession>A0A5S5CHZ1</accession>
<dbReference type="RefSeq" id="WP_148927478.1">
    <property type="nucleotide sequence ID" value="NZ_VNHS01000001.1"/>
</dbReference>
<dbReference type="AlphaFoldDB" id="A0A5S5CHZ1"/>
<dbReference type="Pfam" id="PF01546">
    <property type="entry name" value="Peptidase_M20"/>
    <property type="match status" value="1"/>
</dbReference>
<dbReference type="SUPFAM" id="SSF55031">
    <property type="entry name" value="Bacterial exopeptidase dimerisation domain"/>
    <property type="match status" value="1"/>
</dbReference>
<dbReference type="PANTHER" id="PTHR11014">
    <property type="entry name" value="PEPTIDASE M20 FAMILY MEMBER"/>
    <property type="match status" value="1"/>
</dbReference>
<keyword evidence="4" id="KW-1185">Reference proteome</keyword>